<accession>A0AAE0XUW0</accession>
<dbReference type="Proteomes" id="UP001283361">
    <property type="component" value="Unassembled WGS sequence"/>
</dbReference>
<keyword evidence="3" id="KW-1185">Reference proteome</keyword>
<organism evidence="2 3">
    <name type="scientific">Elysia crispata</name>
    <name type="common">lettuce slug</name>
    <dbReference type="NCBI Taxonomy" id="231223"/>
    <lineage>
        <taxon>Eukaryota</taxon>
        <taxon>Metazoa</taxon>
        <taxon>Spiralia</taxon>
        <taxon>Lophotrochozoa</taxon>
        <taxon>Mollusca</taxon>
        <taxon>Gastropoda</taxon>
        <taxon>Heterobranchia</taxon>
        <taxon>Euthyneura</taxon>
        <taxon>Panpulmonata</taxon>
        <taxon>Sacoglossa</taxon>
        <taxon>Placobranchoidea</taxon>
        <taxon>Plakobranchidae</taxon>
        <taxon>Elysia</taxon>
    </lineage>
</organism>
<feature type="region of interest" description="Disordered" evidence="1">
    <location>
        <begin position="56"/>
        <end position="112"/>
    </location>
</feature>
<dbReference type="AlphaFoldDB" id="A0AAE0XUW0"/>
<dbReference type="EMBL" id="JAWDGP010007584">
    <property type="protein sequence ID" value="KAK3712401.1"/>
    <property type="molecule type" value="Genomic_DNA"/>
</dbReference>
<comment type="caution">
    <text evidence="2">The sequence shown here is derived from an EMBL/GenBank/DDBJ whole genome shotgun (WGS) entry which is preliminary data.</text>
</comment>
<name>A0AAE0XUW0_9GAST</name>
<proteinExistence type="predicted"/>
<evidence type="ECO:0000313" key="3">
    <source>
        <dbReference type="Proteomes" id="UP001283361"/>
    </source>
</evidence>
<sequence length="112" mass="12138">MQETKLHSHTFDYSVEIIKVNLIRCIADPEILSDLLRDPKTDRTLGGKAAFIAQKEQNKASKTAVGDSSGAMGHLPTSKTYHPPKLKPQATPGRKCWTCGGPSHGQKNGRAA</sequence>
<evidence type="ECO:0000313" key="2">
    <source>
        <dbReference type="EMBL" id="KAK3712401.1"/>
    </source>
</evidence>
<evidence type="ECO:0000256" key="1">
    <source>
        <dbReference type="SAM" id="MobiDB-lite"/>
    </source>
</evidence>
<protein>
    <submittedName>
        <fullName evidence="2">Uncharacterized protein</fullName>
    </submittedName>
</protein>
<gene>
    <name evidence="2" type="ORF">RRG08_002731</name>
</gene>
<reference evidence="2" key="1">
    <citation type="journal article" date="2023" name="G3 (Bethesda)">
        <title>A reference genome for the long-term kleptoplast-retaining sea slug Elysia crispata morphotype clarki.</title>
        <authorList>
            <person name="Eastman K.E."/>
            <person name="Pendleton A.L."/>
            <person name="Shaikh M.A."/>
            <person name="Suttiyut T."/>
            <person name="Ogas R."/>
            <person name="Tomko P."/>
            <person name="Gavelis G."/>
            <person name="Widhalm J.R."/>
            <person name="Wisecaver J.H."/>
        </authorList>
    </citation>
    <scope>NUCLEOTIDE SEQUENCE</scope>
    <source>
        <strain evidence="2">ECLA1</strain>
    </source>
</reference>